<feature type="chain" id="PRO_5044832717" evidence="3">
    <location>
        <begin position="24"/>
        <end position="141"/>
    </location>
</feature>
<accession>A0ABD1SQ71</accession>
<gene>
    <name evidence="5" type="ORF">Fot_36697</name>
</gene>
<feature type="domain" description="Legume lectin" evidence="4">
    <location>
        <begin position="26"/>
        <end position="135"/>
    </location>
</feature>
<keyword evidence="5" id="KW-0808">Transferase</keyword>
<dbReference type="InterPro" id="IPR001220">
    <property type="entry name" value="Legume_lectin_dom"/>
</dbReference>
<keyword evidence="6" id="KW-1185">Reference proteome</keyword>
<dbReference type="Pfam" id="PF00139">
    <property type="entry name" value="Lectin_legB"/>
    <property type="match status" value="1"/>
</dbReference>
<comment type="similarity">
    <text evidence="1">Belongs to the leguminous lectin family.</text>
</comment>
<dbReference type="InterPro" id="IPR050258">
    <property type="entry name" value="Leguminous_Lectin"/>
</dbReference>
<keyword evidence="5" id="KW-0675">Receptor</keyword>
<keyword evidence="5" id="KW-0418">Kinase</keyword>
<dbReference type="GO" id="GO:0030246">
    <property type="term" value="F:carbohydrate binding"/>
    <property type="evidence" value="ECO:0007669"/>
    <property type="project" value="UniProtKB-KW"/>
</dbReference>
<keyword evidence="3" id="KW-0732">Signal</keyword>
<comment type="caution">
    <text evidence="5">The sequence shown here is derived from an EMBL/GenBank/DDBJ whole genome shotgun (WGS) entry which is preliminary data.</text>
</comment>
<feature type="signal peptide" evidence="3">
    <location>
        <begin position="1"/>
        <end position="23"/>
    </location>
</feature>
<proteinExistence type="inferred from homology"/>
<dbReference type="Proteomes" id="UP001604277">
    <property type="component" value="Unassembled WGS sequence"/>
</dbReference>
<dbReference type="Gene3D" id="2.60.120.200">
    <property type="match status" value="1"/>
</dbReference>
<evidence type="ECO:0000256" key="3">
    <source>
        <dbReference type="SAM" id="SignalP"/>
    </source>
</evidence>
<protein>
    <submittedName>
        <fullName evidence="5">L-type lectin-domain containing receptor kinase IV.2</fullName>
    </submittedName>
</protein>
<dbReference type="AlphaFoldDB" id="A0ABD1SQ71"/>
<dbReference type="PANTHER" id="PTHR32401:SF50">
    <property type="entry name" value="OS07G0133000 PROTEIN"/>
    <property type="match status" value="1"/>
</dbReference>
<evidence type="ECO:0000256" key="2">
    <source>
        <dbReference type="ARBA" id="ARBA00022734"/>
    </source>
</evidence>
<reference evidence="6" key="1">
    <citation type="submission" date="2024-07" db="EMBL/GenBank/DDBJ databases">
        <title>Two chromosome-level genome assemblies of Korean endemic species Abeliophyllum distichum and Forsythia ovata (Oleaceae).</title>
        <authorList>
            <person name="Jang H."/>
        </authorList>
    </citation>
    <scope>NUCLEOTIDE SEQUENCE [LARGE SCALE GENOMIC DNA]</scope>
</reference>
<evidence type="ECO:0000313" key="6">
    <source>
        <dbReference type="Proteomes" id="UP001604277"/>
    </source>
</evidence>
<evidence type="ECO:0000259" key="4">
    <source>
        <dbReference type="Pfam" id="PF00139"/>
    </source>
</evidence>
<dbReference type="EMBL" id="JBFOLJ010000010">
    <property type="protein sequence ID" value="KAL2502849.1"/>
    <property type="molecule type" value="Genomic_DNA"/>
</dbReference>
<sequence length="141" mass="15499">MVPLKLAALIFYILSSFITTSESVDEFTYNGFKSENLSLDGMAKITPNGLLKLTNSTIQHKGHAFFPDPIQFKNSSNTSAFSFSTYFVFAMVSAYEDLGGQGIIFVLSPSKSFSGAAPGRYLGLFNQTNNGSFSNIYLEWN</sequence>
<evidence type="ECO:0000313" key="5">
    <source>
        <dbReference type="EMBL" id="KAL2502849.1"/>
    </source>
</evidence>
<name>A0ABD1SQ71_9LAMI</name>
<dbReference type="PANTHER" id="PTHR32401">
    <property type="entry name" value="CONCANAVALIN A-LIKE LECTIN FAMILY PROTEIN"/>
    <property type="match status" value="1"/>
</dbReference>
<dbReference type="GO" id="GO:0016301">
    <property type="term" value="F:kinase activity"/>
    <property type="evidence" value="ECO:0007669"/>
    <property type="project" value="UniProtKB-KW"/>
</dbReference>
<organism evidence="5 6">
    <name type="scientific">Forsythia ovata</name>
    <dbReference type="NCBI Taxonomy" id="205694"/>
    <lineage>
        <taxon>Eukaryota</taxon>
        <taxon>Viridiplantae</taxon>
        <taxon>Streptophyta</taxon>
        <taxon>Embryophyta</taxon>
        <taxon>Tracheophyta</taxon>
        <taxon>Spermatophyta</taxon>
        <taxon>Magnoliopsida</taxon>
        <taxon>eudicotyledons</taxon>
        <taxon>Gunneridae</taxon>
        <taxon>Pentapetalae</taxon>
        <taxon>asterids</taxon>
        <taxon>lamiids</taxon>
        <taxon>Lamiales</taxon>
        <taxon>Oleaceae</taxon>
        <taxon>Forsythieae</taxon>
        <taxon>Forsythia</taxon>
    </lineage>
</organism>
<evidence type="ECO:0000256" key="1">
    <source>
        <dbReference type="ARBA" id="ARBA00007606"/>
    </source>
</evidence>
<keyword evidence="2" id="KW-0430">Lectin</keyword>
<dbReference type="SUPFAM" id="SSF49899">
    <property type="entry name" value="Concanavalin A-like lectins/glucanases"/>
    <property type="match status" value="1"/>
</dbReference>
<dbReference type="InterPro" id="IPR013320">
    <property type="entry name" value="ConA-like_dom_sf"/>
</dbReference>